<name>I2FZT7_USTHO</name>
<gene>
    <name evidence="3" type="ORF">UHOR_04499</name>
</gene>
<dbReference type="AlphaFoldDB" id="I2FZT7"/>
<reference evidence="3 4" key="1">
    <citation type="journal article" date="2012" name="Plant Cell">
        <title>Genome comparison of barley and maize smut fungi reveals targeted loss of RNA silencing components and species-specific presence of transposable elements.</title>
        <authorList>
            <person name="Laurie J.D."/>
            <person name="Ali S."/>
            <person name="Linning R."/>
            <person name="Mannhaupt G."/>
            <person name="Wong P."/>
            <person name="Gueldener U."/>
            <person name="Muensterkoetter M."/>
            <person name="Moore R."/>
            <person name="Kahmann R."/>
            <person name="Bakkeren G."/>
            <person name="Schirawski J."/>
        </authorList>
    </citation>
    <scope>NUCLEOTIDE SEQUENCE [LARGE SCALE GENOMIC DNA]</scope>
    <source>
        <strain evidence="4">Uh4875-4</strain>
    </source>
</reference>
<sequence length="108" mass="12006">MPSRKASCCLLLLFLAVSTFAMPIKRRRIPSVSAAEELAPKPIEQASRAFETLLSPASTEESRLYQTPPANVVPPRNQEGSTRQQLDLALPPTNHRRVRDPIDKSRSV</sequence>
<evidence type="ECO:0000313" key="3">
    <source>
        <dbReference type="EMBL" id="CCF52430.1"/>
    </source>
</evidence>
<comment type="caution">
    <text evidence="3">The sequence shown here is derived from an EMBL/GenBank/DDBJ whole genome shotgun (WGS) entry which is preliminary data.</text>
</comment>
<dbReference type="HOGENOM" id="CLU_2198957_0_0_1"/>
<evidence type="ECO:0000256" key="1">
    <source>
        <dbReference type="SAM" id="MobiDB-lite"/>
    </source>
</evidence>
<evidence type="ECO:0000313" key="4">
    <source>
        <dbReference type="Proteomes" id="UP000006174"/>
    </source>
</evidence>
<accession>I2FZT7</accession>
<feature type="chain" id="PRO_5003659080" evidence="2">
    <location>
        <begin position="22"/>
        <end position="108"/>
    </location>
</feature>
<dbReference type="EMBL" id="CAGI01000174">
    <property type="protein sequence ID" value="CCF52430.1"/>
    <property type="molecule type" value="Genomic_DNA"/>
</dbReference>
<feature type="compositionally biased region" description="Basic and acidic residues" evidence="1">
    <location>
        <begin position="99"/>
        <end position="108"/>
    </location>
</feature>
<evidence type="ECO:0000256" key="2">
    <source>
        <dbReference type="SAM" id="SignalP"/>
    </source>
</evidence>
<proteinExistence type="predicted"/>
<organism evidence="3 4">
    <name type="scientific">Ustilago hordei</name>
    <name type="common">Barley covered smut fungus</name>
    <dbReference type="NCBI Taxonomy" id="120017"/>
    <lineage>
        <taxon>Eukaryota</taxon>
        <taxon>Fungi</taxon>
        <taxon>Dikarya</taxon>
        <taxon>Basidiomycota</taxon>
        <taxon>Ustilaginomycotina</taxon>
        <taxon>Ustilaginomycetes</taxon>
        <taxon>Ustilaginales</taxon>
        <taxon>Ustilaginaceae</taxon>
        <taxon>Ustilago</taxon>
    </lineage>
</organism>
<keyword evidence="4" id="KW-1185">Reference proteome</keyword>
<keyword evidence="2" id="KW-0732">Signal</keyword>
<dbReference type="Proteomes" id="UP000006174">
    <property type="component" value="Unassembled WGS sequence"/>
</dbReference>
<feature type="compositionally biased region" description="Polar residues" evidence="1">
    <location>
        <begin position="57"/>
        <end position="69"/>
    </location>
</feature>
<feature type="region of interest" description="Disordered" evidence="1">
    <location>
        <begin position="57"/>
        <end position="108"/>
    </location>
</feature>
<dbReference type="OrthoDB" id="10294889at2759"/>
<protein>
    <submittedName>
        <fullName evidence="3">Uncharacterized protein</fullName>
    </submittedName>
</protein>
<feature type="signal peptide" evidence="2">
    <location>
        <begin position="1"/>
        <end position="21"/>
    </location>
</feature>